<accession>A0A9W6GZC1</accession>
<name>A0A9W6GZC1_9HYPH</name>
<feature type="region of interest" description="Disordered" evidence="1">
    <location>
        <begin position="1"/>
        <end position="36"/>
    </location>
</feature>
<evidence type="ECO:0000256" key="1">
    <source>
        <dbReference type="SAM" id="MobiDB-lite"/>
    </source>
</evidence>
<dbReference type="EMBL" id="BSEC01000004">
    <property type="protein sequence ID" value="GLI95620.1"/>
    <property type="molecule type" value="Genomic_DNA"/>
</dbReference>
<dbReference type="Proteomes" id="UP001144323">
    <property type="component" value="Unassembled WGS sequence"/>
</dbReference>
<reference evidence="2" key="1">
    <citation type="journal article" date="2023" name="Int. J. Syst. Evol. Microbiol.">
        <title>Methylocystis iwaonis sp. nov., a type II methane-oxidizing bacterium from surface soil of a rice paddy field in Japan, and emended description of the genus Methylocystis (ex Whittenbury et al. 1970) Bowman et al. 1993.</title>
        <authorList>
            <person name="Kaise H."/>
            <person name="Sawadogo J.B."/>
            <person name="Alam M.S."/>
            <person name="Ueno C."/>
            <person name="Dianou D."/>
            <person name="Shinjo R."/>
            <person name="Asakawa S."/>
        </authorList>
    </citation>
    <scope>NUCLEOTIDE SEQUENCE</scope>
    <source>
        <strain evidence="2">LMG27198</strain>
    </source>
</reference>
<comment type="caution">
    <text evidence="2">The sequence shown here is derived from an EMBL/GenBank/DDBJ whole genome shotgun (WGS) entry which is preliminary data.</text>
</comment>
<evidence type="ECO:0000313" key="3">
    <source>
        <dbReference type="Proteomes" id="UP001144323"/>
    </source>
</evidence>
<organism evidence="2 3">
    <name type="scientific">Methylocystis echinoides</name>
    <dbReference type="NCBI Taxonomy" id="29468"/>
    <lineage>
        <taxon>Bacteria</taxon>
        <taxon>Pseudomonadati</taxon>
        <taxon>Pseudomonadota</taxon>
        <taxon>Alphaproteobacteria</taxon>
        <taxon>Hyphomicrobiales</taxon>
        <taxon>Methylocystaceae</taxon>
        <taxon>Methylocystis</taxon>
    </lineage>
</organism>
<sequence>MVENIARHHVDRALDTDEAAAKRTRHSAQQGRLSDPDIAFDQDMAARKNANRHKADDARLPDDSLFDFALEFQRARAPRVEPSQVIEVIFQETLP</sequence>
<feature type="compositionally biased region" description="Basic and acidic residues" evidence="1">
    <location>
        <begin position="1"/>
        <end position="21"/>
    </location>
</feature>
<gene>
    <name evidence="2" type="ORF">LMG27198_46120</name>
</gene>
<proteinExistence type="predicted"/>
<protein>
    <submittedName>
        <fullName evidence="2">Uncharacterized protein</fullName>
    </submittedName>
</protein>
<keyword evidence="3" id="KW-1185">Reference proteome</keyword>
<dbReference type="AlphaFoldDB" id="A0A9W6GZC1"/>
<evidence type="ECO:0000313" key="2">
    <source>
        <dbReference type="EMBL" id="GLI95620.1"/>
    </source>
</evidence>